<keyword evidence="5" id="KW-0808">Transferase</keyword>
<dbReference type="InterPro" id="IPR040079">
    <property type="entry name" value="Glutathione_S-Trfase"/>
</dbReference>
<dbReference type="CDD" id="cd03045">
    <property type="entry name" value="GST_N_Delta_Epsilon"/>
    <property type="match status" value="1"/>
</dbReference>
<comment type="subunit">
    <text evidence="1">Homodimer.</text>
</comment>
<dbReference type="GO" id="GO:0006749">
    <property type="term" value="P:glutathione metabolic process"/>
    <property type="evidence" value="ECO:0007669"/>
    <property type="project" value="TreeGrafter"/>
</dbReference>
<dbReference type="InterPro" id="IPR010987">
    <property type="entry name" value="Glutathione-S-Trfase_C-like"/>
</dbReference>
<dbReference type="SFLD" id="SFLDG01153">
    <property type="entry name" value="Main.4:_Theta-like"/>
    <property type="match status" value="1"/>
</dbReference>
<dbReference type="InterPro" id="IPR036282">
    <property type="entry name" value="Glutathione-S-Trfase_C_sf"/>
</dbReference>
<dbReference type="PANTHER" id="PTHR43969:SF4">
    <property type="entry name" value="FI01423P-RELATED"/>
    <property type="match status" value="1"/>
</dbReference>
<comment type="similarity">
    <text evidence="2">Belongs to the GST superfamily.</text>
</comment>
<accession>A0A8D8L882</accession>
<dbReference type="EMBL" id="HBUF01002743">
    <property type="protein sequence ID" value="CAG6606245.1"/>
    <property type="molecule type" value="Transcribed_RNA"/>
</dbReference>
<proteinExistence type="inferred from homology"/>
<dbReference type="AlphaFoldDB" id="A0A8D8L882"/>
<evidence type="ECO:0000313" key="5">
    <source>
        <dbReference type="EMBL" id="CAG6606245.1"/>
    </source>
</evidence>
<dbReference type="CDD" id="cd03177">
    <property type="entry name" value="GST_C_Delta_Epsilon"/>
    <property type="match status" value="1"/>
</dbReference>
<dbReference type="Pfam" id="PF02798">
    <property type="entry name" value="GST_N"/>
    <property type="match status" value="1"/>
</dbReference>
<dbReference type="SUPFAM" id="SSF52833">
    <property type="entry name" value="Thioredoxin-like"/>
    <property type="match status" value="1"/>
</dbReference>
<feature type="domain" description="GST N-terminal" evidence="3">
    <location>
        <begin position="22"/>
        <end position="103"/>
    </location>
</feature>
<protein>
    <submittedName>
        <fullName evidence="5">Glutathione S-transferase 1, isoform D</fullName>
    </submittedName>
</protein>
<sequence length="242" mass="27798">MILSRNINSIIRRSFQTTPVPMGLTLYYVEGSPPVRATQLCIRALGLDVQYEFVNLFKKENLQPEFLEKNPMHSVPVLDDNGFIIWDSHAINEYLVTVYGKDNDPLFPKDPKLRAIIHQRNHFDTGLAFPAFVGMSFRVLFAKKKDILEQSIRTTRDVYALVDKFLEKSKYIACDHITIADFSIVTTLTTLEVFVPEISNYPRVAAYIECCRTTMIDYQEANQDSLDVFKAAVQERMTRSSL</sequence>
<dbReference type="PROSITE" id="PS50404">
    <property type="entry name" value="GST_NTER"/>
    <property type="match status" value="1"/>
</dbReference>
<dbReference type="FunFam" id="3.40.30.10:FF:000034">
    <property type="entry name" value="glutathione S-transferase 1"/>
    <property type="match status" value="1"/>
</dbReference>
<evidence type="ECO:0000256" key="2">
    <source>
        <dbReference type="RuleBase" id="RU003494"/>
    </source>
</evidence>
<dbReference type="SFLD" id="SFLDG00358">
    <property type="entry name" value="Main_(cytGST)"/>
    <property type="match status" value="1"/>
</dbReference>
<dbReference type="SFLD" id="SFLDS00019">
    <property type="entry name" value="Glutathione_Transferase_(cytos"/>
    <property type="match status" value="1"/>
</dbReference>
<dbReference type="Pfam" id="PF00043">
    <property type="entry name" value="GST_C"/>
    <property type="match status" value="1"/>
</dbReference>
<dbReference type="PANTHER" id="PTHR43969">
    <property type="entry name" value="GLUTATHIONE S TRANSFERASE D10, ISOFORM A-RELATED"/>
    <property type="match status" value="1"/>
</dbReference>
<dbReference type="SUPFAM" id="SSF47616">
    <property type="entry name" value="GST C-terminal domain-like"/>
    <property type="match status" value="1"/>
</dbReference>
<dbReference type="InterPro" id="IPR036249">
    <property type="entry name" value="Thioredoxin-like_sf"/>
</dbReference>
<dbReference type="InterPro" id="IPR004045">
    <property type="entry name" value="Glutathione_S-Trfase_N"/>
</dbReference>
<organism evidence="5">
    <name type="scientific">Cacopsylla melanoneura</name>
    <dbReference type="NCBI Taxonomy" id="428564"/>
    <lineage>
        <taxon>Eukaryota</taxon>
        <taxon>Metazoa</taxon>
        <taxon>Ecdysozoa</taxon>
        <taxon>Arthropoda</taxon>
        <taxon>Hexapoda</taxon>
        <taxon>Insecta</taxon>
        <taxon>Pterygota</taxon>
        <taxon>Neoptera</taxon>
        <taxon>Paraneoptera</taxon>
        <taxon>Hemiptera</taxon>
        <taxon>Sternorrhyncha</taxon>
        <taxon>Psylloidea</taxon>
        <taxon>Psyllidae</taxon>
        <taxon>Psyllinae</taxon>
        <taxon>Cacopsylla</taxon>
    </lineage>
</organism>
<evidence type="ECO:0000259" key="3">
    <source>
        <dbReference type="PROSITE" id="PS50404"/>
    </source>
</evidence>
<name>A0A8D8L882_9HEMI</name>
<dbReference type="Gene3D" id="1.20.1050.10">
    <property type="match status" value="1"/>
</dbReference>
<evidence type="ECO:0000259" key="4">
    <source>
        <dbReference type="PROSITE" id="PS50405"/>
    </source>
</evidence>
<evidence type="ECO:0000256" key="1">
    <source>
        <dbReference type="ARBA" id="ARBA00011738"/>
    </source>
</evidence>
<feature type="domain" description="GST C-terminal" evidence="4">
    <location>
        <begin position="110"/>
        <end position="240"/>
    </location>
</feature>
<dbReference type="InterPro" id="IPR004046">
    <property type="entry name" value="GST_C"/>
</dbReference>
<dbReference type="Gene3D" id="3.40.30.10">
    <property type="entry name" value="Glutaredoxin"/>
    <property type="match status" value="1"/>
</dbReference>
<dbReference type="FunFam" id="1.20.1050.10:FF:000007">
    <property type="entry name" value="Glutathione S-transferase 1-1"/>
    <property type="match status" value="1"/>
</dbReference>
<reference evidence="5" key="1">
    <citation type="submission" date="2021-05" db="EMBL/GenBank/DDBJ databases">
        <authorList>
            <person name="Alioto T."/>
            <person name="Alioto T."/>
            <person name="Gomez Garrido J."/>
        </authorList>
    </citation>
    <scope>NUCLEOTIDE SEQUENCE</scope>
</reference>
<dbReference type="GO" id="GO:0004364">
    <property type="term" value="F:glutathione transferase activity"/>
    <property type="evidence" value="ECO:0007669"/>
    <property type="project" value="TreeGrafter"/>
</dbReference>
<dbReference type="PROSITE" id="PS50405">
    <property type="entry name" value="GST_CTER"/>
    <property type="match status" value="1"/>
</dbReference>